<dbReference type="Pfam" id="PF01145">
    <property type="entry name" value="Band_7"/>
    <property type="match status" value="1"/>
</dbReference>
<protein>
    <recommendedName>
        <fullName evidence="1">Band 7 domain-containing protein</fullName>
    </recommendedName>
</protein>
<name>C8PTJ7_9SPIR</name>
<dbReference type="Proteomes" id="UP000004509">
    <property type="component" value="Unassembled WGS sequence"/>
</dbReference>
<dbReference type="PROSITE" id="PS51257">
    <property type="entry name" value="PROKAR_LIPOPROTEIN"/>
    <property type="match status" value="1"/>
</dbReference>
<dbReference type="AlphaFoldDB" id="C8PTJ7"/>
<accession>C8PTJ7</accession>
<reference evidence="2 3" key="1">
    <citation type="submission" date="2009-07" db="EMBL/GenBank/DDBJ databases">
        <authorList>
            <person name="Madupu R."/>
            <person name="Sebastian Y."/>
            <person name="Durkin A.S."/>
            <person name="Torralba M."/>
            <person name="Methe B."/>
            <person name="Sutton G.G."/>
            <person name="Strausberg R.L."/>
            <person name="Nelson K.E."/>
        </authorList>
    </citation>
    <scope>NUCLEOTIDE SEQUENCE [LARGE SCALE GENOMIC DNA]</scope>
    <source>
        <strain evidence="2 3">ATCC 35580</strain>
    </source>
</reference>
<dbReference type="eggNOG" id="ENOG50347X1">
    <property type="taxonomic scope" value="Bacteria"/>
</dbReference>
<gene>
    <name evidence="2" type="ORF">TREVI0001_0137</name>
</gene>
<dbReference type="STRING" id="596324.TREVI0001_0137"/>
<comment type="caution">
    <text evidence="2">The sequence shown here is derived from an EMBL/GenBank/DDBJ whole genome shotgun (WGS) entry which is preliminary data.</text>
</comment>
<sequence length="288" mass="32748">MKAFRKLLILALIVLACGAAVFFFGWTQFSIPAGKYGVMLSKSGGYYRQAITPGNFTWRWERIVPTNAQILVFDLTPRPVHYAADGSLPSADLYSKVLNTKDNFSWAFGIDALVTLKSDRLVAVVEKDTIQTQEMLESYIDSHIQAALQTIMYRYVSELIDNTYEYQQVKTDYHTLSEKIKDELSKATEPAFSVEAVTLTKLTIPDIHTYKIAEQAYNLYEQQREMLLAETAAKEAQYSASEQFQIERLTRWGEFLAKYPHIIELIAVAQQDSKAALDALKSVEKKQE</sequence>
<proteinExistence type="predicted"/>
<dbReference type="EMBL" id="ACYH01000068">
    <property type="protein sequence ID" value="EEV19243.1"/>
    <property type="molecule type" value="Genomic_DNA"/>
</dbReference>
<dbReference type="InterPro" id="IPR001107">
    <property type="entry name" value="Band_7"/>
</dbReference>
<feature type="domain" description="Band 7" evidence="1">
    <location>
        <begin position="30"/>
        <end position="235"/>
    </location>
</feature>
<organism evidence="2 3">
    <name type="scientific">Treponema vincentii ATCC 35580</name>
    <dbReference type="NCBI Taxonomy" id="596324"/>
    <lineage>
        <taxon>Bacteria</taxon>
        <taxon>Pseudomonadati</taxon>
        <taxon>Spirochaetota</taxon>
        <taxon>Spirochaetia</taxon>
        <taxon>Spirochaetales</taxon>
        <taxon>Treponemataceae</taxon>
        <taxon>Treponema</taxon>
    </lineage>
</organism>
<evidence type="ECO:0000313" key="2">
    <source>
        <dbReference type="EMBL" id="EEV19243.1"/>
    </source>
</evidence>
<dbReference type="RefSeq" id="WP_006190132.1">
    <property type="nucleotide sequence ID" value="NZ_ACYH01000068.1"/>
</dbReference>
<evidence type="ECO:0000259" key="1">
    <source>
        <dbReference type="Pfam" id="PF01145"/>
    </source>
</evidence>
<dbReference type="OrthoDB" id="368436at2"/>
<evidence type="ECO:0000313" key="3">
    <source>
        <dbReference type="Proteomes" id="UP000004509"/>
    </source>
</evidence>